<dbReference type="PATRIC" id="fig|1603606.3.peg.2997"/>
<dbReference type="Proteomes" id="UP000057158">
    <property type="component" value="Chromosome"/>
</dbReference>
<name>A0A0M4DB40_9BACT</name>
<dbReference type="STRING" id="1603606.DSOUD_2767"/>
<protein>
    <recommendedName>
        <fullName evidence="3">Alpha/beta hydrolase</fullName>
    </recommendedName>
</protein>
<dbReference type="KEGG" id="des:DSOUD_2767"/>
<accession>A0A0M4DB40</accession>
<evidence type="ECO:0008006" key="3">
    <source>
        <dbReference type="Google" id="ProtNLM"/>
    </source>
</evidence>
<organism evidence="1 2">
    <name type="scientific">Desulfuromonas soudanensis</name>
    <dbReference type="NCBI Taxonomy" id="1603606"/>
    <lineage>
        <taxon>Bacteria</taxon>
        <taxon>Pseudomonadati</taxon>
        <taxon>Thermodesulfobacteriota</taxon>
        <taxon>Desulfuromonadia</taxon>
        <taxon>Desulfuromonadales</taxon>
        <taxon>Desulfuromonadaceae</taxon>
        <taxon>Desulfuromonas</taxon>
    </lineage>
</organism>
<reference evidence="1 2" key="1">
    <citation type="submission" date="2015-07" db="EMBL/GenBank/DDBJ databases">
        <title>Isolation and Genomic Characterization of a Novel Halophilic Metal-Reducing Deltaproteobacterium from the Deep Subsurface.</title>
        <authorList>
            <person name="Badalamenti J.P."/>
            <person name="Summers Z.M."/>
            <person name="Gralnick J.A."/>
            <person name="Bond D.R."/>
        </authorList>
    </citation>
    <scope>NUCLEOTIDE SEQUENCE [LARGE SCALE GENOMIC DNA]</scope>
    <source>
        <strain evidence="1 2">WTL</strain>
    </source>
</reference>
<proteinExistence type="predicted"/>
<gene>
    <name evidence="1" type="ORF">DSOUD_2767</name>
</gene>
<evidence type="ECO:0000313" key="1">
    <source>
        <dbReference type="EMBL" id="ALC17505.1"/>
    </source>
</evidence>
<dbReference type="AlphaFoldDB" id="A0A0M4DB40"/>
<keyword evidence="2" id="KW-1185">Reference proteome</keyword>
<evidence type="ECO:0000313" key="2">
    <source>
        <dbReference type="Proteomes" id="UP000057158"/>
    </source>
</evidence>
<sequence>MPQWRRKPIPHKKPMTAKRLMNPVPDVYFDSRTLDSFRTGYKSDTLPTRTVTVKTGQKALFDKETGEILGNIPSKIFYDVYGVDVPTEISPTLVSLGEGGMARQNVVVIYTIQPEGASPAGYVAASAHIDLFSVDSTGEDNWEDFLVGQATTGRGTAQWTKGKVFDPNRKYFVQTVLNRGSDAEIRGERVPLPTLLADLDIDSDNNAGWKPDGTHNLPKRDTLEDQIEDQVGRPGKVLKANLVDTDGDKVPGYADGIDRNGQEGDGASEPFYPLVFELGGSVFDPARATVSFQYAGSNPAGVEKVVSADETVSYTLAPGALRLWIKDGQFSRKVADIAQGGDYVVPDKAYPLSWFEPVAGPKGWTLFVEGVRGVTGAEEKKITLTVDPDGEGPLAAVEGDLVLVTSIFAGLVPDYNHDRIIDEEDRARAAQGDIYYFWINDDDDEGETGGDDIPLPAMSSQESRRDCDNFRIDGVRDLIDFFPVALDIKTLLGIFQPNVYEYRLKAATENLKVVFPELTTETVENYLIDVETARTVALKQTFPVPQDKWPTNGAYNIAARQGLSTMLTTASTQDASSVVLLEGVKSGQASLVLEVFDPSGNKVFSNSLNLSLDGVEQMFRHKNLIQFALPDLSPQPPEPGTEWGELDRLDVPLNCPDKECLDVLDEDFIFVHGYNVDGQQARGWQSEMFKRLFRSGLRSRFWGVTWYGSKTQQLNMFTINFRINARNALHTAPNFRNFLNDNMQGKSSIASHSLGNMLTASALLDPGEPLTASIGNVFMIDTAVALEAFTGEIEGGGDPDCPGGPRCPGTDVIYAGEDASSVSSAANPMINPKWYDYEKKLGSSEWYKHFDAELSIGGKPDARRSLTLRGRYADLNKIGATFYNFYSSGEEVLGTHYGDLAAFENGSEFVVDGGRNAWTLQEKLKGRMWFGLGSSNYGGWSFASPYVVVTSTGTISYLNNAMPLAIANQLTPTQLRTQPFFGLGQASPLTEPGGSDWAEIHRDQLLAEAIPAITLPSGGPGGKDMDIKLFDKNVFNMQDTFTSGWPQVRIDKGDTRWKHSDLRNVAYLYVYKIFKKMANSMGVTQ</sequence>
<dbReference type="EMBL" id="CP010802">
    <property type="protein sequence ID" value="ALC17505.1"/>
    <property type="molecule type" value="Genomic_DNA"/>
</dbReference>